<protein>
    <submittedName>
        <fullName evidence="1">Uncharacterized protein</fullName>
    </submittedName>
</protein>
<gene>
    <name evidence="1" type="ORF">CCMP2556_LOCUS34717</name>
</gene>
<dbReference type="Proteomes" id="UP001642484">
    <property type="component" value="Unassembled WGS sequence"/>
</dbReference>
<sequence>ALRSRLSHAIRPFVLRRCKSDEAVAADLPPKIELAVKKLELEKALEEVAVETEAERGSLDLAWILDL</sequence>
<evidence type="ECO:0000313" key="2">
    <source>
        <dbReference type="Proteomes" id="UP001642484"/>
    </source>
</evidence>
<evidence type="ECO:0000313" key="1">
    <source>
        <dbReference type="EMBL" id="CAK9070568.1"/>
    </source>
</evidence>
<feature type="non-terminal residue" evidence="1">
    <location>
        <position position="67"/>
    </location>
</feature>
<accession>A0ABP0P4K9</accession>
<dbReference type="EMBL" id="CAXAMN010022522">
    <property type="protein sequence ID" value="CAK9070568.1"/>
    <property type="molecule type" value="Genomic_DNA"/>
</dbReference>
<feature type="non-terminal residue" evidence="1">
    <location>
        <position position="1"/>
    </location>
</feature>
<proteinExistence type="predicted"/>
<reference evidence="1 2" key="1">
    <citation type="submission" date="2024-02" db="EMBL/GenBank/DDBJ databases">
        <authorList>
            <person name="Chen Y."/>
            <person name="Shah S."/>
            <person name="Dougan E. K."/>
            <person name="Thang M."/>
            <person name="Chan C."/>
        </authorList>
    </citation>
    <scope>NUCLEOTIDE SEQUENCE [LARGE SCALE GENOMIC DNA]</scope>
</reference>
<name>A0ABP0P4K9_9DINO</name>
<keyword evidence="2" id="KW-1185">Reference proteome</keyword>
<comment type="caution">
    <text evidence="1">The sequence shown here is derived from an EMBL/GenBank/DDBJ whole genome shotgun (WGS) entry which is preliminary data.</text>
</comment>
<organism evidence="1 2">
    <name type="scientific">Durusdinium trenchii</name>
    <dbReference type="NCBI Taxonomy" id="1381693"/>
    <lineage>
        <taxon>Eukaryota</taxon>
        <taxon>Sar</taxon>
        <taxon>Alveolata</taxon>
        <taxon>Dinophyceae</taxon>
        <taxon>Suessiales</taxon>
        <taxon>Symbiodiniaceae</taxon>
        <taxon>Durusdinium</taxon>
    </lineage>
</organism>